<feature type="transmembrane region" description="Helical" evidence="3">
    <location>
        <begin position="44"/>
        <end position="67"/>
    </location>
</feature>
<keyword evidence="1" id="KW-0489">Methyltransferase</keyword>
<comment type="caution">
    <text evidence="4">The sequence shown here is derived from an EMBL/GenBank/DDBJ whole genome shotgun (WGS) entry which is preliminary data.</text>
</comment>
<evidence type="ECO:0008006" key="6">
    <source>
        <dbReference type="Google" id="ProtNLM"/>
    </source>
</evidence>
<keyword evidence="2" id="KW-0808">Transferase</keyword>
<evidence type="ECO:0000256" key="1">
    <source>
        <dbReference type="ARBA" id="ARBA00022603"/>
    </source>
</evidence>
<dbReference type="GO" id="GO:0035243">
    <property type="term" value="F:protein-arginine omega-N symmetric methyltransferase activity"/>
    <property type="evidence" value="ECO:0007669"/>
    <property type="project" value="TreeGrafter"/>
</dbReference>
<dbReference type="PANTHER" id="PTHR12049:SF7">
    <property type="entry name" value="PROTEIN ARGININE METHYLTRANSFERASE NDUFAF7, MITOCHONDRIAL"/>
    <property type="match status" value="1"/>
</dbReference>
<dbReference type="EMBL" id="SAUX01000001">
    <property type="protein sequence ID" value="RWR32864.1"/>
    <property type="molecule type" value="Genomic_DNA"/>
</dbReference>
<dbReference type="InterPro" id="IPR003788">
    <property type="entry name" value="NDUFAF7"/>
</dbReference>
<dbReference type="GO" id="GO:0032259">
    <property type="term" value="P:methylation"/>
    <property type="evidence" value="ECO:0007669"/>
    <property type="project" value="UniProtKB-KW"/>
</dbReference>
<reference evidence="4 5" key="2">
    <citation type="submission" date="2019-01" db="EMBL/GenBank/DDBJ databases">
        <authorList>
            <person name="Li Y."/>
        </authorList>
    </citation>
    <scope>NUCLEOTIDE SEQUENCE [LARGE SCALE GENOMIC DNA]</scope>
    <source>
        <strain evidence="4 5">D19-10-3-21</strain>
    </source>
</reference>
<dbReference type="SUPFAM" id="SSF53335">
    <property type="entry name" value="S-adenosyl-L-methionine-dependent methyltransferases"/>
    <property type="match status" value="1"/>
</dbReference>
<dbReference type="PANTHER" id="PTHR12049">
    <property type="entry name" value="PROTEIN ARGININE METHYLTRANSFERASE NDUFAF7, MITOCHONDRIAL"/>
    <property type="match status" value="1"/>
</dbReference>
<reference evidence="4 5" key="1">
    <citation type="submission" date="2019-01" db="EMBL/GenBank/DDBJ databases">
        <title>Sinorhodobacter populi sp. nov. isolated from the symptomatic bark tissue of Populus euramericana canker.</title>
        <authorList>
            <person name="Xu G."/>
        </authorList>
    </citation>
    <scope>NUCLEOTIDE SEQUENCE [LARGE SCALE GENOMIC DNA]</scope>
    <source>
        <strain evidence="4 5">D19-10-3-21</strain>
    </source>
</reference>
<dbReference type="Proteomes" id="UP000285295">
    <property type="component" value="Unassembled WGS sequence"/>
</dbReference>
<protein>
    <recommendedName>
        <fullName evidence="6">Prolipoprotein diacylglyceryl transferase</fullName>
    </recommendedName>
</protein>
<organism evidence="4 5">
    <name type="scientific">Paenirhodobacter populi</name>
    <dbReference type="NCBI Taxonomy" id="2306993"/>
    <lineage>
        <taxon>Bacteria</taxon>
        <taxon>Pseudomonadati</taxon>
        <taxon>Pseudomonadota</taxon>
        <taxon>Alphaproteobacteria</taxon>
        <taxon>Rhodobacterales</taxon>
        <taxon>Rhodobacter group</taxon>
        <taxon>Paenirhodobacter</taxon>
    </lineage>
</organism>
<gene>
    <name evidence="4" type="ORF">D2T31_00800</name>
</gene>
<dbReference type="OrthoDB" id="871140at2"/>
<keyword evidence="3" id="KW-1133">Transmembrane helix</keyword>
<accession>A0A443KJG1</accession>
<dbReference type="Gene3D" id="3.40.50.12710">
    <property type="match status" value="1"/>
</dbReference>
<dbReference type="Pfam" id="PF01790">
    <property type="entry name" value="LGT"/>
    <property type="match status" value="1"/>
</dbReference>
<dbReference type="GO" id="GO:0005886">
    <property type="term" value="C:plasma membrane"/>
    <property type="evidence" value="ECO:0007669"/>
    <property type="project" value="InterPro"/>
</dbReference>
<proteinExistence type="predicted"/>
<dbReference type="InterPro" id="IPR038375">
    <property type="entry name" value="NDUFAF7_sf"/>
</dbReference>
<feature type="transmembrane region" description="Helical" evidence="3">
    <location>
        <begin position="79"/>
        <end position="97"/>
    </location>
</feature>
<feature type="transmembrane region" description="Helical" evidence="3">
    <location>
        <begin position="117"/>
        <end position="141"/>
    </location>
</feature>
<dbReference type="GO" id="GO:0008961">
    <property type="term" value="F:phosphatidylglycerol-prolipoprotein diacylglyceryl transferase activity"/>
    <property type="evidence" value="ECO:0007669"/>
    <property type="project" value="InterPro"/>
</dbReference>
<keyword evidence="3" id="KW-0812">Transmembrane</keyword>
<dbReference type="InterPro" id="IPR001640">
    <property type="entry name" value="Lgt"/>
</dbReference>
<dbReference type="AlphaFoldDB" id="A0A443KJG1"/>
<evidence type="ECO:0000256" key="3">
    <source>
        <dbReference type="SAM" id="Phobius"/>
    </source>
</evidence>
<dbReference type="GO" id="GO:0042158">
    <property type="term" value="P:lipoprotein biosynthetic process"/>
    <property type="evidence" value="ECO:0007669"/>
    <property type="project" value="InterPro"/>
</dbReference>
<evidence type="ECO:0000313" key="4">
    <source>
        <dbReference type="EMBL" id="RWR32864.1"/>
    </source>
</evidence>
<evidence type="ECO:0000313" key="5">
    <source>
        <dbReference type="Proteomes" id="UP000285295"/>
    </source>
</evidence>
<keyword evidence="3" id="KW-0472">Membrane</keyword>
<dbReference type="InterPro" id="IPR029063">
    <property type="entry name" value="SAM-dependent_MTases_sf"/>
</dbReference>
<evidence type="ECO:0000256" key="2">
    <source>
        <dbReference type="ARBA" id="ARBA00022679"/>
    </source>
</evidence>
<name>A0A443KJG1_9RHOB</name>
<sequence length="146" mass="16005">MRLDHYMVECLLHPDHGYYATRDPFGRAGDFITAPEISQMFGEMLGLCLAQVWLEGLLLGAILVALVWGAGALRRPGTVFGVFLIGYGLARGFVEFFRQPDAQFQGPGNPLGYALQFGDYGLTMGQILSLPMILAGLILVLRARRA</sequence>